<dbReference type="InterPro" id="IPR036291">
    <property type="entry name" value="NAD(P)-bd_dom_sf"/>
</dbReference>
<dbReference type="AlphaFoldDB" id="A0A839K2N1"/>
<proteinExistence type="predicted"/>
<feature type="domain" description="Gfo/Idh/MocA-like oxidoreductase N-terminal" evidence="1">
    <location>
        <begin position="2"/>
        <end position="116"/>
    </location>
</feature>
<organism evidence="2 3">
    <name type="scientific">Variimorphobacter saccharofermentans</name>
    <dbReference type="NCBI Taxonomy" id="2755051"/>
    <lineage>
        <taxon>Bacteria</taxon>
        <taxon>Bacillati</taxon>
        <taxon>Bacillota</taxon>
        <taxon>Clostridia</taxon>
        <taxon>Lachnospirales</taxon>
        <taxon>Lachnospiraceae</taxon>
        <taxon>Variimorphobacter</taxon>
    </lineage>
</organism>
<dbReference type="PANTHER" id="PTHR43377">
    <property type="entry name" value="BILIVERDIN REDUCTASE A"/>
    <property type="match status" value="1"/>
</dbReference>
<dbReference type="Gene3D" id="3.40.50.720">
    <property type="entry name" value="NAD(P)-binding Rossmann-like Domain"/>
    <property type="match status" value="1"/>
</dbReference>
<sequence>MHIGILGIGFGKYHGELYKKIDPSIQLTFWGRDVEKLKRIQSELNCDCTTDLNEFYSKPFDFIDICLPSQLHAKYALMALQSNHSIFIETPAVTSMEEGIEIMDTAKKNEKKVLVDMFLRYDPYYRMIFDYCQNQKYGTLKHLTIFRRTPPIWGSLGKETIATSLMIHDLDFVTWLGKDLKVLTYDVITNSDNSGSVIDCENALPGLSIAFELSK</sequence>
<name>A0A839K2N1_9FIRM</name>
<dbReference type="SUPFAM" id="SSF51735">
    <property type="entry name" value="NAD(P)-binding Rossmann-fold domains"/>
    <property type="match status" value="1"/>
</dbReference>
<evidence type="ECO:0000313" key="3">
    <source>
        <dbReference type="Proteomes" id="UP000574276"/>
    </source>
</evidence>
<evidence type="ECO:0000259" key="1">
    <source>
        <dbReference type="Pfam" id="PF01408"/>
    </source>
</evidence>
<dbReference type="Proteomes" id="UP000574276">
    <property type="component" value="Unassembled WGS sequence"/>
</dbReference>
<dbReference type="Gene3D" id="3.30.360.10">
    <property type="entry name" value="Dihydrodipicolinate Reductase, domain 2"/>
    <property type="match status" value="1"/>
</dbReference>
<dbReference type="GO" id="GO:0000166">
    <property type="term" value="F:nucleotide binding"/>
    <property type="evidence" value="ECO:0007669"/>
    <property type="project" value="InterPro"/>
</dbReference>
<dbReference type="Pfam" id="PF01408">
    <property type="entry name" value="GFO_IDH_MocA"/>
    <property type="match status" value="1"/>
</dbReference>
<gene>
    <name evidence="2" type="ORF">H0486_11235</name>
</gene>
<accession>A0A839K2N1</accession>
<protein>
    <submittedName>
        <fullName evidence="2">Gfo/Idh/MocA family oxidoreductase</fullName>
    </submittedName>
</protein>
<keyword evidence="3" id="KW-1185">Reference proteome</keyword>
<comment type="caution">
    <text evidence="2">The sequence shown here is derived from an EMBL/GenBank/DDBJ whole genome shotgun (WGS) entry which is preliminary data.</text>
</comment>
<reference evidence="2 3" key="1">
    <citation type="submission" date="2020-07" db="EMBL/GenBank/DDBJ databases">
        <title>Characterization and genome sequencing of isolate MD1, a novel member within the family Lachnospiraceae.</title>
        <authorList>
            <person name="Rettenmaier R."/>
            <person name="Di Bello L."/>
            <person name="Zinser C."/>
            <person name="Scheitz K."/>
            <person name="Liebl W."/>
            <person name="Zverlov V."/>
        </authorList>
    </citation>
    <scope>NUCLEOTIDE SEQUENCE [LARGE SCALE GENOMIC DNA]</scope>
    <source>
        <strain evidence="2 3">MD1</strain>
    </source>
</reference>
<dbReference type="InterPro" id="IPR000683">
    <property type="entry name" value="Gfo/Idh/MocA-like_OxRdtase_N"/>
</dbReference>
<dbReference type="PANTHER" id="PTHR43377:SF1">
    <property type="entry name" value="BILIVERDIN REDUCTASE A"/>
    <property type="match status" value="1"/>
</dbReference>
<dbReference type="RefSeq" id="WP_228353108.1">
    <property type="nucleotide sequence ID" value="NZ_JACEGA010000001.1"/>
</dbReference>
<evidence type="ECO:0000313" key="2">
    <source>
        <dbReference type="EMBL" id="MBB2183452.1"/>
    </source>
</evidence>
<dbReference type="EMBL" id="JACEGA010000001">
    <property type="protein sequence ID" value="MBB2183452.1"/>
    <property type="molecule type" value="Genomic_DNA"/>
</dbReference>
<dbReference type="InterPro" id="IPR051450">
    <property type="entry name" value="Gfo/Idh/MocA_Oxidoreductases"/>
</dbReference>